<evidence type="ECO:0000256" key="2">
    <source>
        <dbReference type="SAM" id="SignalP"/>
    </source>
</evidence>
<protein>
    <recommendedName>
        <fullName evidence="5">Adhesin domain-containing protein</fullName>
    </recommendedName>
</protein>
<dbReference type="EMBL" id="BMJW01000003">
    <property type="protein sequence ID" value="GGH03265.1"/>
    <property type="molecule type" value="Genomic_DNA"/>
</dbReference>
<evidence type="ECO:0008006" key="5">
    <source>
        <dbReference type="Google" id="ProtNLM"/>
    </source>
</evidence>
<sequence length="475" mass="54039">MKLKTYSIVGFLFTAFFISSLHAQKFDKKFNEKFSVNKDVLLAINATNSDVNVSTWNRNEVSVEAIITVEGLSKKEAEKFLKNWKFEALGNKSKVQINANASQFLNVDSNDFKFDFGNITIPEIDINIEDFDFDFKFPELDIKIPEINIDFDKIFENIDIELDNHNFDDADEKTFSYKSNGKQKTIVIKTREEWEKFKKSKDYRDMKANIKEGLKQAQEGIKKIDKEMIQEQLQKAKIQYEKLDKEKIKQNLAKAKESIEKMKVQMQNNYKNGNNIIVIEDGDSKKEVKITRKITIKVPKNATFDLNTRHSKVKLPKGKTSGKVSYGSFNSEELNGGDLSIYYAPVSVAALTAGTLYLNNITDATIASVMNTNVITNSSGLQIQQLGNNVSLTSKFGELTILDVAKDLKDFELSLNFSEASIDLKNYLNTFPVIKTSSLKILEKGFLFNGNFDVKNKTIELQGKQSTLQVKNVRQ</sequence>
<organism evidence="3 4">
    <name type="scientific">Polaribacter pacificus</name>
    <dbReference type="NCBI Taxonomy" id="1775173"/>
    <lineage>
        <taxon>Bacteria</taxon>
        <taxon>Pseudomonadati</taxon>
        <taxon>Bacteroidota</taxon>
        <taxon>Flavobacteriia</taxon>
        <taxon>Flavobacteriales</taxon>
        <taxon>Flavobacteriaceae</taxon>
    </lineage>
</organism>
<evidence type="ECO:0000256" key="1">
    <source>
        <dbReference type="SAM" id="Coils"/>
    </source>
</evidence>
<evidence type="ECO:0000313" key="3">
    <source>
        <dbReference type="EMBL" id="GGH03265.1"/>
    </source>
</evidence>
<keyword evidence="4" id="KW-1185">Reference proteome</keyword>
<evidence type="ECO:0000313" key="4">
    <source>
        <dbReference type="Proteomes" id="UP000633278"/>
    </source>
</evidence>
<dbReference type="Proteomes" id="UP000633278">
    <property type="component" value="Unassembled WGS sequence"/>
</dbReference>
<name>A0A917I307_9FLAO</name>
<feature type="chain" id="PRO_5037172588" description="Adhesin domain-containing protein" evidence="2">
    <location>
        <begin position="24"/>
        <end position="475"/>
    </location>
</feature>
<keyword evidence="1" id="KW-0175">Coiled coil</keyword>
<feature type="coiled-coil region" evidence="1">
    <location>
        <begin position="207"/>
        <end position="272"/>
    </location>
</feature>
<keyword evidence="2" id="KW-0732">Signal</keyword>
<comment type="caution">
    <text evidence="3">The sequence shown here is derived from an EMBL/GenBank/DDBJ whole genome shotgun (WGS) entry which is preliminary data.</text>
</comment>
<proteinExistence type="predicted"/>
<accession>A0A917I307</accession>
<feature type="signal peptide" evidence="2">
    <location>
        <begin position="1"/>
        <end position="23"/>
    </location>
</feature>
<gene>
    <name evidence="3" type="ORF">GCM10011416_22740</name>
</gene>
<dbReference type="RefSeq" id="WP_188599474.1">
    <property type="nucleotide sequence ID" value="NZ_BMJW01000003.1"/>
</dbReference>
<reference evidence="3" key="1">
    <citation type="journal article" date="2014" name="Int. J. Syst. Evol. Microbiol.">
        <title>Complete genome sequence of Corynebacterium casei LMG S-19264T (=DSM 44701T), isolated from a smear-ripened cheese.</title>
        <authorList>
            <consortium name="US DOE Joint Genome Institute (JGI-PGF)"/>
            <person name="Walter F."/>
            <person name="Albersmeier A."/>
            <person name="Kalinowski J."/>
            <person name="Ruckert C."/>
        </authorList>
    </citation>
    <scope>NUCLEOTIDE SEQUENCE</scope>
    <source>
        <strain evidence="3">CGMCC 1.15763</strain>
    </source>
</reference>
<dbReference type="AlphaFoldDB" id="A0A917I307"/>
<reference evidence="3" key="2">
    <citation type="submission" date="2020-09" db="EMBL/GenBank/DDBJ databases">
        <authorList>
            <person name="Sun Q."/>
            <person name="Zhou Y."/>
        </authorList>
    </citation>
    <scope>NUCLEOTIDE SEQUENCE</scope>
    <source>
        <strain evidence="3">CGMCC 1.15763</strain>
    </source>
</reference>